<dbReference type="RefSeq" id="WP_244699323.1">
    <property type="nucleotide sequence ID" value="NZ_BAAADN010000027.1"/>
</dbReference>
<feature type="transmembrane region" description="Helical" evidence="9">
    <location>
        <begin position="131"/>
        <end position="153"/>
    </location>
</feature>
<comment type="similarity">
    <text evidence="3 9">Belongs to the inorganic phosphate transporter (PiT) (TC 2.A.20) family.</text>
</comment>
<name>A0AAV3SGP0_HALDO</name>
<comment type="subcellular location">
    <subcellularLocation>
        <location evidence="2 9">Membrane</location>
        <topology evidence="2 9">Multi-pass membrane protein</topology>
    </subcellularLocation>
</comment>
<dbReference type="GO" id="GO:0005315">
    <property type="term" value="F:phosphate transmembrane transporter activity"/>
    <property type="evidence" value="ECO:0007669"/>
    <property type="project" value="InterPro"/>
</dbReference>
<dbReference type="Proteomes" id="UP000830542">
    <property type="component" value="Chromosome"/>
</dbReference>
<dbReference type="KEGG" id="hdo:MUK72_09235"/>
<accession>A0AAV3SGP0</accession>
<evidence type="ECO:0000313" key="13">
    <source>
        <dbReference type="Proteomes" id="UP000830542"/>
    </source>
</evidence>
<dbReference type="EMBL" id="BAAADN010000027">
    <property type="protein sequence ID" value="GAA0462547.1"/>
    <property type="molecule type" value="Genomic_DNA"/>
</dbReference>
<proteinExistence type="inferred from homology"/>
<evidence type="ECO:0000256" key="3">
    <source>
        <dbReference type="ARBA" id="ARBA00009916"/>
    </source>
</evidence>
<reference evidence="12" key="2">
    <citation type="submission" date="2022-04" db="EMBL/GenBank/DDBJ databases">
        <title>Sequencing and genomic assembly of Halococcus dombrowskii.</title>
        <authorList>
            <person name="Lim S.W."/>
            <person name="MacLea K.S."/>
        </authorList>
    </citation>
    <scope>NUCLEOTIDE SEQUENCE</scope>
    <source>
        <strain evidence="12">H4</strain>
    </source>
</reference>
<keyword evidence="13" id="KW-1185">Reference proteome</keyword>
<keyword evidence="6 9" id="KW-0812">Transmembrane</keyword>
<feature type="transmembrane region" description="Helical" evidence="9">
    <location>
        <begin position="76"/>
        <end position="98"/>
    </location>
</feature>
<dbReference type="GO" id="GO:0035435">
    <property type="term" value="P:phosphate ion transmembrane transport"/>
    <property type="evidence" value="ECO:0007669"/>
    <property type="project" value="TreeGrafter"/>
</dbReference>
<dbReference type="PANTHER" id="PTHR11101">
    <property type="entry name" value="PHOSPHATE TRANSPORTER"/>
    <property type="match status" value="1"/>
</dbReference>
<sequence length="409" mass="41676">MSTVLLLVGLAVAVFVGFNIGGSSTGVAFGPAVGSRLVSKTGAAGLFTLFALIGGWTVGRNVVATLGGDIVPSSQFTLAASVGVLFFVGLALLISNLFGVPASTSMTAVGAIAGLGLASGTLDWEVMGRIVSWWLVAPVLAFWVCAVIGRYLYPYLDAWFALDRSDDALFEIDRSGVVPLPRLAETTRPKEVFWSAIVLAISCYMAFSAGASNVANAVAPLVGNGSITIDQGVLLAVGAIGVGAFTIARRTLDTIGNDLTDLPLLASLIVASVSASIISVLSQLGIPASLAVSATMCIVGLGWGRATRTTTIADAASAAIQGEESATLSTGALAAETPGRTSNAGTADGPGAGERVRPIGDEEPTELTSEELFDPSATGRVVMLWILTPSLSAIASFLLFEFLPVYGGA</sequence>
<reference evidence="11" key="3">
    <citation type="submission" date="2023-12" db="EMBL/GenBank/DDBJ databases">
        <authorList>
            <person name="Sun Q."/>
            <person name="Inoue M."/>
        </authorList>
    </citation>
    <scope>NUCLEOTIDE SEQUENCE</scope>
    <source>
        <strain evidence="11">JCM 12289</strain>
    </source>
</reference>
<evidence type="ECO:0000256" key="8">
    <source>
        <dbReference type="ARBA" id="ARBA00023136"/>
    </source>
</evidence>
<feature type="transmembrane region" description="Helical" evidence="9">
    <location>
        <begin position="260"/>
        <end position="278"/>
    </location>
</feature>
<feature type="transmembrane region" description="Helical" evidence="9">
    <location>
        <begin position="284"/>
        <end position="303"/>
    </location>
</feature>
<feature type="transmembrane region" description="Helical" evidence="9">
    <location>
        <begin position="231"/>
        <end position="248"/>
    </location>
</feature>
<dbReference type="GeneID" id="71762029"/>
<dbReference type="GO" id="GO:0016020">
    <property type="term" value="C:membrane"/>
    <property type="evidence" value="ECO:0007669"/>
    <property type="project" value="UniProtKB-SubCell"/>
</dbReference>
<keyword evidence="4 9" id="KW-0813">Transport</keyword>
<evidence type="ECO:0000313" key="14">
    <source>
        <dbReference type="Proteomes" id="UP001500962"/>
    </source>
</evidence>
<dbReference type="InterPro" id="IPR001204">
    <property type="entry name" value="Phos_transporter"/>
</dbReference>
<evidence type="ECO:0000256" key="6">
    <source>
        <dbReference type="ARBA" id="ARBA00022692"/>
    </source>
</evidence>
<evidence type="ECO:0000256" key="7">
    <source>
        <dbReference type="ARBA" id="ARBA00022989"/>
    </source>
</evidence>
<keyword evidence="7 9" id="KW-1133">Transmembrane helix</keyword>
<reference evidence="11" key="1">
    <citation type="journal article" date="2014" name="Int. J. Syst. Evol. Microbiol.">
        <title>Complete genome sequence of Corynebacterium casei LMG S-19264T (=DSM 44701T), isolated from a smear-ripened cheese.</title>
        <authorList>
            <consortium name="US DOE Joint Genome Institute (JGI-PGF)"/>
            <person name="Walter F."/>
            <person name="Albersmeier A."/>
            <person name="Kalinowski J."/>
            <person name="Ruckert C."/>
        </authorList>
    </citation>
    <scope>NUCLEOTIDE SEQUENCE</scope>
    <source>
        <strain evidence="11">JCM 12289</strain>
    </source>
</reference>
<evidence type="ECO:0000256" key="10">
    <source>
        <dbReference type="SAM" id="MobiDB-lite"/>
    </source>
</evidence>
<keyword evidence="5 9" id="KW-0592">Phosphate transport</keyword>
<organism evidence="11 14">
    <name type="scientific">Halococcus dombrowskii</name>
    <dbReference type="NCBI Taxonomy" id="179637"/>
    <lineage>
        <taxon>Archaea</taxon>
        <taxon>Methanobacteriati</taxon>
        <taxon>Methanobacteriota</taxon>
        <taxon>Stenosarchaea group</taxon>
        <taxon>Halobacteria</taxon>
        <taxon>Halobacteriales</taxon>
        <taxon>Halococcaceae</taxon>
        <taxon>Halococcus</taxon>
    </lineage>
</organism>
<evidence type="ECO:0000256" key="5">
    <source>
        <dbReference type="ARBA" id="ARBA00022592"/>
    </source>
</evidence>
<evidence type="ECO:0000313" key="11">
    <source>
        <dbReference type="EMBL" id="GAA0462547.1"/>
    </source>
</evidence>
<evidence type="ECO:0000313" key="12">
    <source>
        <dbReference type="EMBL" id="UOO94152.1"/>
    </source>
</evidence>
<evidence type="ECO:0000256" key="4">
    <source>
        <dbReference type="ARBA" id="ARBA00022448"/>
    </source>
</evidence>
<dbReference type="EMBL" id="CP095005">
    <property type="protein sequence ID" value="UOO94152.1"/>
    <property type="molecule type" value="Genomic_DNA"/>
</dbReference>
<protein>
    <recommendedName>
        <fullName evidence="9">Phosphate transporter</fullName>
    </recommendedName>
</protein>
<gene>
    <name evidence="11" type="ORF">GCM10008985_19020</name>
    <name evidence="12" type="ORF">MUK72_09235</name>
</gene>
<evidence type="ECO:0000256" key="2">
    <source>
        <dbReference type="ARBA" id="ARBA00004141"/>
    </source>
</evidence>
<dbReference type="Proteomes" id="UP001500962">
    <property type="component" value="Unassembled WGS sequence"/>
</dbReference>
<feature type="transmembrane region" description="Helical" evidence="9">
    <location>
        <begin position="382"/>
        <end position="403"/>
    </location>
</feature>
<dbReference type="AlphaFoldDB" id="A0AAV3SGP0"/>
<keyword evidence="8 9" id="KW-0472">Membrane</keyword>
<feature type="transmembrane region" description="Helical" evidence="9">
    <location>
        <begin position="192"/>
        <end position="211"/>
    </location>
</feature>
<comment type="function">
    <text evidence="1">Potential transporter for phosphate.</text>
</comment>
<dbReference type="PANTHER" id="PTHR11101:SF80">
    <property type="entry name" value="PHOSPHATE TRANSPORTER"/>
    <property type="match status" value="1"/>
</dbReference>
<feature type="region of interest" description="Disordered" evidence="10">
    <location>
        <begin position="337"/>
        <end position="367"/>
    </location>
</feature>
<dbReference type="Pfam" id="PF01384">
    <property type="entry name" value="PHO4"/>
    <property type="match status" value="1"/>
</dbReference>
<feature type="transmembrane region" description="Helical" evidence="9">
    <location>
        <begin position="44"/>
        <end position="64"/>
    </location>
</feature>
<evidence type="ECO:0000256" key="1">
    <source>
        <dbReference type="ARBA" id="ARBA00001981"/>
    </source>
</evidence>
<evidence type="ECO:0000256" key="9">
    <source>
        <dbReference type="RuleBase" id="RU363058"/>
    </source>
</evidence>